<dbReference type="PATRIC" id="fig|1263870.3.peg.5086"/>
<evidence type="ECO:0000313" key="8">
    <source>
        <dbReference type="EMBL" id="EMI53744.1"/>
    </source>
</evidence>
<reference evidence="8 9" key="1">
    <citation type="journal article" date="2013" name="Mar. Genomics">
        <title>Expression of sulfatases in Rhodopirellula baltica and the diversity of sulfatases in the genus Rhodopirellula.</title>
        <authorList>
            <person name="Wegner C.E."/>
            <person name="Richter-Heitmann T."/>
            <person name="Klindworth A."/>
            <person name="Klockow C."/>
            <person name="Richter M."/>
            <person name="Achstetter T."/>
            <person name="Glockner F.O."/>
            <person name="Harder J."/>
        </authorList>
    </citation>
    <scope>NUCLEOTIDE SEQUENCE [LARGE SCALE GENOMIC DNA]</scope>
    <source>
        <strain evidence="8 9">SM41</strain>
    </source>
</reference>
<comment type="function">
    <text evidence="6">Catalyzes the formation of acetyl phosphate from acetate and ATP. Can also catalyze the reverse reaction.</text>
</comment>
<evidence type="ECO:0000256" key="1">
    <source>
        <dbReference type="ARBA" id="ARBA00008748"/>
    </source>
</evidence>
<dbReference type="Gene3D" id="3.30.420.40">
    <property type="match status" value="2"/>
</dbReference>
<dbReference type="GO" id="GO:0005524">
    <property type="term" value="F:ATP binding"/>
    <property type="evidence" value="ECO:0007669"/>
    <property type="project" value="UniProtKB-KW"/>
</dbReference>
<feature type="site" description="Transition state stabilizer" evidence="6">
    <location>
        <position position="167"/>
    </location>
</feature>
<evidence type="ECO:0000256" key="4">
    <source>
        <dbReference type="ARBA" id="ARBA00022777"/>
    </source>
</evidence>
<dbReference type="PANTHER" id="PTHR21060:SF15">
    <property type="entry name" value="ACETATE KINASE-RELATED"/>
    <property type="match status" value="1"/>
</dbReference>
<comment type="caution">
    <text evidence="8">The sequence shown here is derived from an EMBL/GenBank/DDBJ whole genome shotgun (WGS) entry which is preliminary data.</text>
</comment>
<dbReference type="GO" id="GO:0008776">
    <property type="term" value="F:acetate kinase activity"/>
    <property type="evidence" value="ECO:0007669"/>
    <property type="project" value="UniProtKB-UniRule"/>
</dbReference>
<dbReference type="PRINTS" id="PR00471">
    <property type="entry name" value="ACETATEKNASE"/>
</dbReference>
<dbReference type="NCBIfam" id="TIGR00016">
    <property type="entry name" value="ackA"/>
    <property type="match status" value="1"/>
</dbReference>
<feature type="binding site" evidence="6">
    <location>
        <position position="372"/>
    </location>
    <ligand>
        <name>Mg(2+)</name>
        <dbReference type="ChEBI" id="CHEBI:18420"/>
    </ligand>
</feature>
<dbReference type="EC" id="2.7.2.1" evidence="6"/>
<keyword evidence="9" id="KW-1185">Reference proteome</keyword>
<dbReference type="HAMAP" id="MF_00020">
    <property type="entry name" value="Acetate_kinase"/>
    <property type="match status" value="1"/>
</dbReference>
<feature type="binding site" evidence="6">
    <location>
        <position position="78"/>
    </location>
    <ligand>
        <name>substrate</name>
    </ligand>
</feature>
<dbReference type="OrthoDB" id="9802453at2"/>
<feature type="binding site" evidence="6">
    <location>
        <begin position="316"/>
        <end position="320"/>
    </location>
    <ligand>
        <name>ATP</name>
        <dbReference type="ChEBI" id="CHEBI:30616"/>
    </ligand>
</feature>
<dbReference type="InterPro" id="IPR043129">
    <property type="entry name" value="ATPase_NBD"/>
</dbReference>
<dbReference type="SUPFAM" id="SSF53067">
    <property type="entry name" value="Actin-like ATPase domain"/>
    <property type="match status" value="2"/>
</dbReference>
<comment type="subcellular location">
    <subcellularLocation>
        <location evidence="6">Cytoplasm</location>
    </subcellularLocation>
</comment>
<keyword evidence="6" id="KW-0963">Cytoplasm</keyword>
<keyword evidence="4 6" id="KW-0418">Kinase</keyword>
<comment type="subunit">
    <text evidence="6">Homodimer.</text>
</comment>
<evidence type="ECO:0000256" key="5">
    <source>
        <dbReference type="ARBA" id="ARBA00022840"/>
    </source>
</evidence>
<dbReference type="EMBL" id="ANOH01000333">
    <property type="protein sequence ID" value="EMI53744.1"/>
    <property type="molecule type" value="Genomic_DNA"/>
</dbReference>
<dbReference type="RefSeq" id="WP_008684120.1">
    <property type="nucleotide sequence ID" value="NZ_ANOH01000333.1"/>
</dbReference>
<feature type="active site" description="Proton donor/acceptor" evidence="6">
    <location>
        <position position="135"/>
    </location>
</feature>
<evidence type="ECO:0000313" key="9">
    <source>
        <dbReference type="Proteomes" id="UP000011885"/>
    </source>
</evidence>
<dbReference type="InterPro" id="IPR004372">
    <property type="entry name" value="Ac/propionate_kinase"/>
</dbReference>
<protein>
    <recommendedName>
        <fullName evidence="6">Acetate kinase</fullName>
        <ecNumber evidence="6">2.7.2.1</ecNumber>
    </recommendedName>
    <alternativeName>
        <fullName evidence="6">Acetokinase</fullName>
    </alternativeName>
</protein>
<keyword evidence="6" id="KW-0460">Magnesium</keyword>
<keyword evidence="6" id="KW-0479">Metal-binding</keyword>
<dbReference type="PIRSF" id="PIRSF000722">
    <property type="entry name" value="Acetate_prop_kin"/>
    <property type="match status" value="1"/>
</dbReference>
<dbReference type="PANTHER" id="PTHR21060">
    <property type="entry name" value="ACETATE KINASE"/>
    <property type="match status" value="1"/>
</dbReference>
<gene>
    <name evidence="6" type="primary">ackA</name>
    <name evidence="8" type="ORF">RSSM_04807</name>
</gene>
<feature type="binding site" evidence="6">
    <location>
        <begin position="268"/>
        <end position="270"/>
    </location>
    <ligand>
        <name>ATP</name>
        <dbReference type="ChEBI" id="CHEBI:30616"/>
    </ligand>
</feature>
<dbReference type="Proteomes" id="UP000011885">
    <property type="component" value="Unassembled WGS sequence"/>
</dbReference>
<dbReference type="GO" id="GO:0006085">
    <property type="term" value="P:acetyl-CoA biosynthetic process"/>
    <property type="evidence" value="ECO:0007669"/>
    <property type="project" value="UniProtKB-UniRule"/>
</dbReference>
<dbReference type="GO" id="GO:0000287">
    <property type="term" value="F:magnesium ion binding"/>
    <property type="evidence" value="ECO:0007669"/>
    <property type="project" value="UniProtKB-UniRule"/>
</dbReference>
<feature type="site" description="Transition state stabilizer" evidence="6">
    <location>
        <position position="227"/>
    </location>
</feature>
<evidence type="ECO:0000256" key="7">
    <source>
        <dbReference type="RuleBase" id="RU003835"/>
    </source>
</evidence>
<dbReference type="Pfam" id="PF00871">
    <property type="entry name" value="Acetate_kinase"/>
    <property type="match status" value="1"/>
</dbReference>
<keyword evidence="3 6" id="KW-0547">Nucleotide-binding</keyword>
<evidence type="ECO:0000256" key="2">
    <source>
        <dbReference type="ARBA" id="ARBA00022679"/>
    </source>
</evidence>
<evidence type="ECO:0000256" key="6">
    <source>
        <dbReference type="HAMAP-Rule" id="MF_00020"/>
    </source>
</evidence>
<dbReference type="UniPathway" id="UPA00340">
    <property type="reaction ID" value="UER00458"/>
</dbReference>
<feature type="binding site" evidence="6">
    <location>
        <position position="7"/>
    </location>
    <ligand>
        <name>Mg(2+)</name>
        <dbReference type="ChEBI" id="CHEBI:18420"/>
    </ligand>
</feature>
<organism evidence="8 9">
    <name type="scientific">Rhodopirellula sallentina SM41</name>
    <dbReference type="NCBI Taxonomy" id="1263870"/>
    <lineage>
        <taxon>Bacteria</taxon>
        <taxon>Pseudomonadati</taxon>
        <taxon>Planctomycetota</taxon>
        <taxon>Planctomycetia</taxon>
        <taxon>Pirellulales</taxon>
        <taxon>Pirellulaceae</taxon>
        <taxon>Rhodopirellula</taxon>
    </lineage>
</organism>
<feature type="binding site" evidence="6">
    <location>
        <begin position="194"/>
        <end position="198"/>
    </location>
    <ligand>
        <name>ATP</name>
        <dbReference type="ChEBI" id="CHEBI:30616"/>
    </ligand>
</feature>
<comment type="catalytic activity">
    <reaction evidence="6">
        <text>acetate + ATP = acetyl phosphate + ADP</text>
        <dbReference type="Rhea" id="RHEA:11352"/>
        <dbReference type="ChEBI" id="CHEBI:22191"/>
        <dbReference type="ChEBI" id="CHEBI:30089"/>
        <dbReference type="ChEBI" id="CHEBI:30616"/>
        <dbReference type="ChEBI" id="CHEBI:456216"/>
        <dbReference type="EC" id="2.7.2.1"/>
    </reaction>
</comment>
<proteinExistence type="inferred from homology"/>
<evidence type="ECO:0000256" key="3">
    <source>
        <dbReference type="ARBA" id="ARBA00022741"/>
    </source>
</evidence>
<dbReference type="InterPro" id="IPR000890">
    <property type="entry name" value="Aliphatic_acid_kin_short-chain"/>
</dbReference>
<dbReference type="PROSITE" id="PS01076">
    <property type="entry name" value="ACETATE_KINASE_2"/>
    <property type="match status" value="1"/>
</dbReference>
<dbReference type="GO" id="GO:0005737">
    <property type="term" value="C:cytoplasm"/>
    <property type="evidence" value="ECO:0007669"/>
    <property type="project" value="UniProtKB-SubCell"/>
</dbReference>
<keyword evidence="2 6" id="KW-0808">Transferase</keyword>
<sequence length="387" mass="41334">MNILVFNVGSTTLKYACIEVESGERLYEGLVDRIGQVGGDAPDHLSAARCVLEKFGLLPGAEASARDDMPELSAIAHRIVQGGDSYPKPAIVNADVLAQLKTLDTLAPLHNPSARSVVVAIDSLKIPLPQVLVFDTAYFSTLEPAAYRYAIPEPIYRAHRVRKYGFHGTSHRFVTAQAIQHLKHDSPVRIISLHLGGGASVTASLDGKAVDTSMGMTPLEGLVMATRCGDIDPSVPLHLIRSAGMSADDVDRLMNKESGLVGLCGEADMRAILSRREADDRSAKLAIDIYVRRIQKVIGGYLAILGGLDALIFTAGVGEHATKIRELVTGPLAHLGIVIDQAANESPKLEDGIADISDPSASVRTLIVATNEELAIARESAQRLAED</sequence>
<comment type="similarity">
    <text evidence="1 6 7">Belongs to the acetokinase family.</text>
</comment>
<feature type="binding site" evidence="6">
    <location>
        <position position="14"/>
    </location>
    <ligand>
        <name>ATP</name>
        <dbReference type="ChEBI" id="CHEBI:30616"/>
    </ligand>
</feature>
<dbReference type="GO" id="GO:0006083">
    <property type="term" value="P:acetate metabolic process"/>
    <property type="evidence" value="ECO:0007669"/>
    <property type="project" value="TreeGrafter"/>
</dbReference>
<dbReference type="InterPro" id="IPR023865">
    <property type="entry name" value="Aliphatic_acid_kinase_CS"/>
</dbReference>
<comment type="cofactor">
    <cofactor evidence="6">
        <name>Mg(2+)</name>
        <dbReference type="ChEBI" id="CHEBI:18420"/>
    </cofactor>
    <cofactor evidence="6">
        <name>Mn(2+)</name>
        <dbReference type="ChEBI" id="CHEBI:29035"/>
    </cofactor>
    <text evidence="6">Mg(2+). Can also accept Mn(2+).</text>
</comment>
<accession>M5TXK8</accession>
<keyword evidence="5 6" id="KW-0067">ATP-binding</keyword>
<name>M5TXK8_9BACT</name>
<dbReference type="AlphaFoldDB" id="M5TXK8"/>
<comment type="pathway">
    <text evidence="6">Metabolic intermediate biosynthesis; acetyl-CoA biosynthesis; acetyl-CoA from acetate: step 1/2.</text>
</comment>